<dbReference type="AlphaFoldDB" id="A0A062V7M7"/>
<dbReference type="SUPFAM" id="SSF54593">
    <property type="entry name" value="Glyoxalase/Bleomycin resistance protein/Dihydroxybiphenyl dioxygenase"/>
    <property type="match status" value="1"/>
</dbReference>
<dbReference type="Proteomes" id="UP000027100">
    <property type="component" value="Unassembled WGS sequence"/>
</dbReference>
<dbReference type="PROSITE" id="PS51819">
    <property type="entry name" value="VOC"/>
    <property type="match status" value="1"/>
</dbReference>
<dbReference type="EMBL" id="ARYM01000012">
    <property type="protein sequence ID" value="KCZ98137.1"/>
    <property type="molecule type" value="Genomic_DNA"/>
</dbReference>
<evidence type="ECO:0000256" key="1">
    <source>
        <dbReference type="SAM" id="SignalP"/>
    </source>
</evidence>
<sequence>MKITTAGVLIAVWGCAGCALAPEQAPAAAEGAPALLGSENPYPVHPINLRRTTLVVRDVEASLRLYRDALGFEVVYDQELTSPGLVTRHGADGINRSRLVLTQTNSAAMGMIGLWQFLDQTEKDTAPPSVADFTPGNVVLLFNTTDLESRFAAASAVPGIQVISAPAERHYPSPAGDIIVMVSMLVDPDGYTIELNQMISDPRAAR</sequence>
<dbReference type="OrthoDB" id="108351at2"/>
<comment type="caution">
    <text evidence="3">The sequence shown here is derived from an EMBL/GenBank/DDBJ whole genome shotgun (WGS) entry which is preliminary data.</text>
</comment>
<feature type="chain" id="PRO_5001614962" description="VOC domain-containing protein" evidence="1">
    <location>
        <begin position="22"/>
        <end position="206"/>
    </location>
</feature>
<gene>
    <name evidence="3" type="ORF">HPO_11059</name>
</gene>
<proteinExistence type="predicted"/>
<evidence type="ECO:0000313" key="4">
    <source>
        <dbReference type="Proteomes" id="UP000027100"/>
    </source>
</evidence>
<dbReference type="PATRIC" id="fig|1280954.3.peg.2241"/>
<feature type="signal peptide" evidence="1">
    <location>
        <begin position="1"/>
        <end position="21"/>
    </location>
</feature>
<dbReference type="InterPro" id="IPR029068">
    <property type="entry name" value="Glyas_Bleomycin-R_OHBP_Dase"/>
</dbReference>
<accession>A0A062V7M7</accession>
<dbReference type="STRING" id="1280954.HPO_11059"/>
<evidence type="ECO:0000259" key="2">
    <source>
        <dbReference type="PROSITE" id="PS51819"/>
    </source>
</evidence>
<keyword evidence="1" id="KW-0732">Signal</keyword>
<protein>
    <recommendedName>
        <fullName evidence="2">VOC domain-containing protein</fullName>
    </recommendedName>
</protein>
<keyword evidence="4" id="KW-1185">Reference proteome</keyword>
<dbReference type="eggNOG" id="COG0346">
    <property type="taxonomic scope" value="Bacteria"/>
</dbReference>
<evidence type="ECO:0000313" key="3">
    <source>
        <dbReference type="EMBL" id="KCZ98137.1"/>
    </source>
</evidence>
<dbReference type="Pfam" id="PF00903">
    <property type="entry name" value="Glyoxalase"/>
    <property type="match status" value="1"/>
</dbReference>
<reference evidence="3 4" key="1">
    <citation type="journal article" date="2014" name="Antonie Van Leeuwenhoek">
        <title>Hyphomonas beringensis sp. nov. and Hyphomonas chukchiensis sp. nov., isolated from surface seawater of the Bering Sea and Chukchi Sea.</title>
        <authorList>
            <person name="Li C."/>
            <person name="Lai Q."/>
            <person name="Li G."/>
            <person name="Dong C."/>
            <person name="Wang J."/>
            <person name="Liao Y."/>
            <person name="Shao Z."/>
        </authorList>
    </citation>
    <scope>NUCLEOTIDE SEQUENCE [LARGE SCALE GENOMIC DNA]</scope>
    <source>
        <strain evidence="3 4">PS728</strain>
    </source>
</reference>
<dbReference type="RefSeq" id="WP_035598518.1">
    <property type="nucleotide sequence ID" value="NZ_ARYM01000012.1"/>
</dbReference>
<dbReference type="Gene3D" id="3.10.180.10">
    <property type="entry name" value="2,3-Dihydroxybiphenyl 1,2-Dioxygenase, domain 1"/>
    <property type="match status" value="1"/>
</dbReference>
<name>A0A062V7M7_9PROT</name>
<feature type="domain" description="VOC" evidence="2">
    <location>
        <begin position="48"/>
        <end position="198"/>
    </location>
</feature>
<organism evidence="3 4">
    <name type="scientific">Hyphomonas polymorpha PS728</name>
    <dbReference type="NCBI Taxonomy" id="1280954"/>
    <lineage>
        <taxon>Bacteria</taxon>
        <taxon>Pseudomonadati</taxon>
        <taxon>Pseudomonadota</taxon>
        <taxon>Alphaproteobacteria</taxon>
        <taxon>Hyphomonadales</taxon>
        <taxon>Hyphomonadaceae</taxon>
        <taxon>Hyphomonas</taxon>
    </lineage>
</organism>
<dbReference type="InterPro" id="IPR037523">
    <property type="entry name" value="VOC_core"/>
</dbReference>
<dbReference type="InterPro" id="IPR004360">
    <property type="entry name" value="Glyas_Fos-R_dOase_dom"/>
</dbReference>